<evidence type="ECO:0000259" key="1">
    <source>
        <dbReference type="Pfam" id="PF13966"/>
    </source>
</evidence>
<reference evidence="2 3" key="1">
    <citation type="journal article" date="2020" name="Mol. Plant">
        <title>The Chromosome-Based Rubber Tree Genome Provides New Insights into Spurge Genome Evolution and Rubber Biosynthesis.</title>
        <authorList>
            <person name="Liu J."/>
            <person name="Shi C."/>
            <person name="Shi C.C."/>
            <person name="Li W."/>
            <person name="Zhang Q.J."/>
            <person name="Zhang Y."/>
            <person name="Li K."/>
            <person name="Lu H.F."/>
            <person name="Shi C."/>
            <person name="Zhu S.T."/>
            <person name="Xiao Z.Y."/>
            <person name="Nan H."/>
            <person name="Yue Y."/>
            <person name="Zhu X.G."/>
            <person name="Wu Y."/>
            <person name="Hong X.N."/>
            <person name="Fan G.Y."/>
            <person name="Tong Y."/>
            <person name="Zhang D."/>
            <person name="Mao C.L."/>
            <person name="Liu Y.L."/>
            <person name="Hao S.J."/>
            <person name="Liu W.Q."/>
            <person name="Lv M.Q."/>
            <person name="Zhang H.B."/>
            <person name="Liu Y."/>
            <person name="Hu-Tang G.R."/>
            <person name="Wang J.P."/>
            <person name="Wang J.H."/>
            <person name="Sun Y.H."/>
            <person name="Ni S.B."/>
            <person name="Chen W.B."/>
            <person name="Zhang X.C."/>
            <person name="Jiao Y.N."/>
            <person name="Eichler E.E."/>
            <person name="Li G.H."/>
            <person name="Liu X."/>
            <person name="Gao L.Z."/>
        </authorList>
    </citation>
    <scope>NUCLEOTIDE SEQUENCE [LARGE SCALE GENOMIC DNA]</scope>
    <source>
        <strain evidence="3">cv. GT1</strain>
        <tissue evidence="2">Leaf</tissue>
    </source>
</reference>
<dbReference type="InterPro" id="IPR026960">
    <property type="entry name" value="RVT-Znf"/>
</dbReference>
<gene>
    <name evidence="2" type="ORF">GH714_019280</name>
</gene>
<evidence type="ECO:0000313" key="2">
    <source>
        <dbReference type="EMBL" id="KAF2311045.1"/>
    </source>
</evidence>
<protein>
    <recommendedName>
        <fullName evidence="1">Reverse transcriptase zinc-binding domain-containing protein</fullName>
    </recommendedName>
</protein>
<sequence length="178" mass="20355">MKLERNSTSANSSRSTNDSMWKYLWNLCLPPKVRHFLYRACNNQLPVASKLHRKGVDISSLCASYNIHEETITHALYGPRASLYERNISNFTSKWFRPLVRSVKWKAPATDAVKMNVDAAIIEGVCCGLGMVLRNQKGEILMSAAFRLNHSFHLKMRRSRLLVLVFSVHEMLGSEFSH</sequence>
<dbReference type="Pfam" id="PF13966">
    <property type="entry name" value="zf-RVT"/>
    <property type="match status" value="1"/>
</dbReference>
<organism evidence="2 3">
    <name type="scientific">Hevea brasiliensis</name>
    <name type="common">Para rubber tree</name>
    <name type="synonym">Siphonia brasiliensis</name>
    <dbReference type="NCBI Taxonomy" id="3981"/>
    <lineage>
        <taxon>Eukaryota</taxon>
        <taxon>Viridiplantae</taxon>
        <taxon>Streptophyta</taxon>
        <taxon>Embryophyta</taxon>
        <taxon>Tracheophyta</taxon>
        <taxon>Spermatophyta</taxon>
        <taxon>Magnoliopsida</taxon>
        <taxon>eudicotyledons</taxon>
        <taxon>Gunneridae</taxon>
        <taxon>Pentapetalae</taxon>
        <taxon>rosids</taxon>
        <taxon>fabids</taxon>
        <taxon>Malpighiales</taxon>
        <taxon>Euphorbiaceae</taxon>
        <taxon>Crotonoideae</taxon>
        <taxon>Micrandreae</taxon>
        <taxon>Hevea</taxon>
    </lineage>
</organism>
<dbReference type="Proteomes" id="UP000467840">
    <property type="component" value="Chromosome 14"/>
</dbReference>
<accession>A0A6A6MEW8</accession>
<evidence type="ECO:0000313" key="3">
    <source>
        <dbReference type="Proteomes" id="UP000467840"/>
    </source>
</evidence>
<proteinExistence type="predicted"/>
<feature type="domain" description="Reverse transcriptase zinc-binding" evidence="1">
    <location>
        <begin position="13"/>
        <end position="76"/>
    </location>
</feature>
<dbReference type="EMBL" id="JAAGAX010000006">
    <property type="protein sequence ID" value="KAF2311045.1"/>
    <property type="molecule type" value="Genomic_DNA"/>
</dbReference>
<keyword evidence="3" id="KW-1185">Reference proteome</keyword>
<comment type="caution">
    <text evidence="2">The sequence shown here is derived from an EMBL/GenBank/DDBJ whole genome shotgun (WGS) entry which is preliminary data.</text>
</comment>
<dbReference type="AlphaFoldDB" id="A0A6A6MEW8"/>
<name>A0A6A6MEW8_HEVBR</name>